<dbReference type="PROSITE" id="PS00150">
    <property type="entry name" value="ACYLPHOSPHATASE_1"/>
    <property type="match status" value="1"/>
</dbReference>
<reference evidence="8" key="1">
    <citation type="journal article" date="2014" name="Int. J. Syst. Evol. Microbiol.">
        <title>Complete genome sequence of Corynebacterium casei LMG S-19264T (=DSM 44701T), isolated from a smear-ripened cheese.</title>
        <authorList>
            <consortium name="US DOE Joint Genome Institute (JGI-PGF)"/>
            <person name="Walter F."/>
            <person name="Albersmeier A."/>
            <person name="Kalinowski J."/>
            <person name="Ruckert C."/>
        </authorList>
    </citation>
    <scope>NUCLEOTIDE SEQUENCE</scope>
    <source>
        <strain evidence="8">CGMCC 4.7679</strain>
    </source>
</reference>
<dbReference type="Gene3D" id="3.30.70.100">
    <property type="match status" value="1"/>
</dbReference>
<evidence type="ECO:0000259" key="7">
    <source>
        <dbReference type="PROSITE" id="PS51160"/>
    </source>
</evidence>
<reference evidence="8" key="2">
    <citation type="submission" date="2020-09" db="EMBL/GenBank/DDBJ databases">
        <authorList>
            <person name="Sun Q."/>
            <person name="Zhou Y."/>
        </authorList>
    </citation>
    <scope>NUCLEOTIDE SEQUENCE</scope>
    <source>
        <strain evidence="8">CGMCC 4.7679</strain>
    </source>
</reference>
<evidence type="ECO:0000256" key="3">
    <source>
        <dbReference type="ARBA" id="ARBA00015991"/>
    </source>
</evidence>
<gene>
    <name evidence="8" type="primary">acyP</name>
    <name evidence="8" type="ORF">GCM10017566_41110</name>
</gene>
<feature type="domain" description="Acylphosphatase-like" evidence="7">
    <location>
        <begin position="12"/>
        <end position="98"/>
    </location>
</feature>
<feature type="active site" evidence="5">
    <location>
        <position position="27"/>
    </location>
</feature>
<dbReference type="NCBIfam" id="NF010997">
    <property type="entry name" value="PRK14422.1"/>
    <property type="match status" value="1"/>
</dbReference>
<name>A0A8H9IWX0_9PSEU</name>
<dbReference type="PROSITE" id="PS51160">
    <property type="entry name" value="ACYLPHOSPHATASE_3"/>
    <property type="match status" value="1"/>
</dbReference>
<evidence type="ECO:0000256" key="5">
    <source>
        <dbReference type="PROSITE-ProRule" id="PRU00520"/>
    </source>
</evidence>
<keyword evidence="9" id="KW-1185">Reference proteome</keyword>
<dbReference type="InterPro" id="IPR020456">
    <property type="entry name" value="Acylphosphatase"/>
</dbReference>
<comment type="catalytic activity">
    <reaction evidence="4 5">
        <text>an acyl phosphate + H2O = a carboxylate + phosphate + H(+)</text>
        <dbReference type="Rhea" id="RHEA:14965"/>
        <dbReference type="ChEBI" id="CHEBI:15377"/>
        <dbReference type="ChEBI" id="CHEBI:15378"/>
        <dbReference type="ChEBI" id="CHEBI:29067"/>
        <dbReference type="ChEBI" id="CHEBI:43474"/>
        <dbReference type="ChEBI" id="CHEBI:59918"/>
        <dbReference type="EC" id="3.6.1.7"/>
    </reaction>
</comment>
<dbReference type="PANTHER" id="PTHR47268:SF4">
    <property type="entry name" value="ACYLPHOSPHATASE"/>
    <property type="match status" value="1"/>
</dbReference>
<dbReference type="Pfam" id="PF00708">
    <property type="entry name" value="Acylphosphatase"/>
    <property type="match status" value="1"/>
</dbReference>
<dbReference type="PANTHER" id="PTHR47268">
    <property type="entry name" value="ACYLPHOSPHATASE"/>
    <property type="match status" value="1"/>
</dbReference>
<evidence type="ECO:0000313" key="8">
    <source>
        <dbReference type="EMBL" id="GHF63271.1"/>
    </source>
</evidence>
<evidence type="ECO:0000256" key="4">
    <source>
        <dbReference type="ARBA" id="ARBA00047645"/>
    </source>
</evidence>
<organism evidence="8 9">
    <name type="scientific">Amycolatopsis bartoniae</name>
    <dbReference type="NCBI Taxonomy" id="941986"/>
    <lineage>
        <taxon>Bacteria</taxon>
        <taxon>Bacillati</taxon>
        <taxon>Actinomycetota</taxon>
        <taxon>Actinomycetes</taxon>
        <taxon>Pseudonocardiales</taxon>
        <taxon>Pseudonocardiaceae</taxon>
        <taxon>Amycolatopsis</taxon>
    </lineage>
</organism>
<dbReference type="InterPro" id="IPR017968">
    <property type="entry name" value="Acylphosphatase_CS"/>
</dbReference>
<feature type="active site" evidence="5">
    <location>
        <position position="45"/>
    </location>
</feature>
<comment type="similarity">
    <text evidence="1 6">Belongs to the acylphosphatase family.</text>
</comment>
<proteinExistence type="inferred from homology"/>
<keyword evidence="5" id="KW-0378">Hydrolase</keyword>
<comment type="caution">
    <text evidence="8">The sequence shown here is derived from an EMBL/GenBank/DDBJ whole genome shotgun (WGS) entry which is preliminary data.</text>
</comment>
<evidence type="ECO:0000256" key="6">
    <source>
        <dbReference type="RuleBase" id="RU004168"/>
    </source>
</evidence>
<dbReference type="AlphaFoldDB" id="A0A8H9IWX0"/>
<dbReference type="Proteomes" id="UP000658656">
    <property type="component" value="Unassembled WGS sequence"/>
</dbReference>
<evidence type="ECO:0000256" key="2">
    <source>
        <dbReference type="ARBA" id="ARBA00012150"/>
    </source>
</evidence>
<sequence length="98" mass="10670">MGVMSGEKDVARLTAWVSGRVQGVGFRWWTRCRALELELVGSARNLPDGRVEVIAEGAEEHCQQLLSLLRSPSSPGSVDQVIEHWSPPQGGLAGFVEK</sequence>
<dbReference type="EMBL" id="BNAV01000005">
    <property type="protein sequence ID" value="GHF63271.1"/>
    <property type="molecule type" value="Genomic_DNA"/>
</dbReference>
<dbReference type="InterPro" id="IPR036046">
    <property type="entry name" value="Acylphosphatase-like_dom_sf"/>
</dbReference>
<dbReference type="SUPFAM" id="SSF54975">
    <property type="entry name" value="Acylphosphatase/BLUF domain-like"/>
    <property type="match status" value="1"/>
</dbReference>
<dbReference type="InterPro" id="IPR001792">
    <property type="entry name" value="Acylphosphatase-like_dom"/>
</dbReference>
<dbReference type="EC" id="3.6.1.7" evidence="2 5"/>
<protein>
    <recommendedName>
        <fullName evidence="3 5">acylphosphatase</fullName>
        <ecNumber evidence="2 5">3.6.1.7</ecNumber>
    </recommendedName>
</protein>
<accession>A0A8H9IWX0</accession>
<evidence type="ECO:0000313" key="9">
    <source>
        <dbReference type="Proteomes" id="UP000658656"/>
    </source>
</evidence>
<evidence type="ECO:0000256" key="1">
    <source>
        <dbReference type="ARBA" id="ARBA00005614"/>
    </source>
</evidence>
<dbReference type="GO" id="GO:0003998">
    <property type="term" value="F:acylphosphatase activity"/>
    <property type="evidence" value="ECO:0007669"/>
    <property type="project" value="UniProtKB-EC"/>
</dbReference>